<reference evidence="2" key="1">
    <citation type="journal article" date="2014" name="Int. J. Syst. Evol. Microbiol.">
        <title>Complete genome sequence of Corynebacterium casei LMG S-19264T (=DSM 44701T), isolated from a smear-ripened cheese.</title>
        <authorList>
            <consortium name="US DOE Joint Genome Institute (JGI-PGF)"/>
            <person name="Walter F."/>
            <person name="Albersmeier A."/>
            <person name="Kalinowski J."/>
            <person name="Ruckert C."/>
        </authorList>
    </citation>
    <scope>NUCLEOTIDE SEQUENCE</scope>
    <source>
        <strain evidence="2">VKM Ac-1069</strain>
    </source>
</reference>
<dbReference type="GO" id="GO:0008168">
    <property type="term" value="F:methyltransferase activity"/>
    <property type="evidence" value="ECO:0007669"/>
    <property type="project" value="UniProtKB-KW"/>
</dbReference>
<dbReference type="Pfam" id="PF13649">
    <property type="entry name" value="Methyltransf_25"/>
    <property type="match status" value="1"/>
</dbReference>
<keyword evidence="3" id="KW-1185">Reference proteome</keyword>
<organism evidence="2 3">
    <name type="scientific">Pseudonocardia halophobica</name>
    <dbReference type="NCBI Taxonomy" id="29401"/>
    <lineage>
        <taxon>Bacteria</taxon>
        <taxon>Bacillati</taxon>
        <taxon>Actinomycetota</taxon>
        <taxon>Actinomycetes</taxon>
        <taxon>Pseudonocardiales</taxon>
        <taxon>Pseudonocardiaceae</taxon>
        <taxon>Pseudonocardia</taxon>
    </lineage>
</organism>
<dbReference type="AlphaFoldDB" id="A0A9W6P0U2"/>
<dbReference type="PANTHER" id="PTHR43591:SF24">
    <property type="entry name" value="2-METHOXY-6-POLYPRENYL-1,4-BENZOQUINOL METHYLASE, MITOCHONDRIAL"/>
    <property type="match status" value="1"/>
</dbReference>
<evidence type="ECO:0000313" key="2">
    <source>
        <dbReference type="EMBL" id="GLL15767.1"/>
    </source>
</evidence>
<accession>A0A9W6P0U2</accession>
<dbReference type="PANTHER" id="PTHR43591">
    <property type="entry name" value="METHYLTRANSFERASE"/>
    <property type="match status" value="1"/>
</dbReference>
<dbReference type="EMBL" id="BSFQ01000055">
    <property type="protein sequence ID" value="GLL15767.1"/>
    <property type="molecule type" value="Genomic_DNA"/>
</dbReference>
<proteinExistence type="predicted"/>
<dbReference type="GO" id="GO:0032259">
    <property type="term" value="P:methylation"/>
    <property type="evidence" value="ECO:0007669"/>
    <property type="project" value="UniProtKB-KW"/>
</dbReference>
<sequence>MTTITFDPAAYKDTTRAQWDQAAGAWHGWGPTLEDWLGEATTLMLDAAGVGTGSAVLDVAAGAGGQSLAAARRAGPSGRVLATDISPVILRYTEAAATAAGITTVQIRTLDAEQLDVEPGAFDAVISRLGLMYLPDLPHALAGMHRALRPGGRVAAVVFSTPDRNGFFSVPVSIARRSAGLGPPAPGQPGPFSLGAPGALEQVLRQAGFVDIGARAVPAPFRLPRATDCLRFLRESAGALHQLLAALSATERDQTWQQIHDELSRFERADGFQGPCELIVAWGTKTRSHIAPDV</sequence>
<dbReference type="Gene3D" id="3.40.50.150">
    <property type="entry name" value="Vaccinia Virus protein VP39"/>
    <property type="match status" value="1"/>
</dbReference>
<dbReference type="InterPro" id="IPR041698">
    <property type="entry name" value="Methyltransf_25"/>
</dbReference>
<reference evidence="2" key="2">
    <citation type="submission" date="2023-01" db="EMBL/GenBank/DDBJ databases">
        <authorList>
            <person name="Sun Q."/>
            <person name="Evtushenko L."/>
        </authorList>
    </citation>
    <scope>NUCLEOTIDE SEQUENCE</scope>
    <source>
        <strain evidence="2">VKM Ac-1069</strain>
    </source>
</reference>
<gene>
    <name evidence="2" type="ORF">GCM10017577_69210</name>
</gene>
<dbReference type="CDD" id="cd02440">
    <property type="entry name" value="AdoMet_MTases"/>
    <property type="match status" value="1"/>
</dbReference>
<feature type="domain" description="Methyltransferase" evidence="1">
    <location>
        <begin position="56"/>
        <end position="152"/>
    </location>
</feature>
<dbReference type="Proteomes" id="UP001143463">
    <property type="component" value="Unassembled WGS sequence"/>
</dbReference>
<evidence type="ECO:0000259" key="1">
    <source>
        <dbReference type="Pfam" id="PF13649"/>
    </source>
</evidence>
<protein>
    <submittedName>
        <fullName evidence="2">Methyltransferase</fullName>
    </submittedName>
</protein>
<keyword evidence="2" id="KW-0489">Methyltransferase</keyword>
<name>A0A9W6P0U2_9PSEU</name>
<comment type="caution">
    <text evidence="2">The sequence shown here is derived from an EMBL/GenBank/DDBJ whole genome shotgun (WGS) entry which is preliminary data.</text>
</comment>
<dbReference type="SUPFAM" id="SSF53335">
    <property type="entry name" value="S-adenosyl-L-methionine-dependent methyltransferases"/>
    <property type="match status" value="1"/>
</dbReference>
<keyword evidence="2" id="KW-0808">Transferase</keyword>
<evidence type="ECO:0000313" key="3">
    <source>
        <dbReference type="Proteomes" id="UP001143463"/>
    </source>
</evidence>
<dbReference type="RefSeq" id="WP_037053638.1">
    <property type="nucleotide sequence ID" value="NZ_BAAAUZ010000084.1"/>
</dbReference>
<dbReference type="InterPro" id="IPR029063">
    <property type="entry name" value="SAM-dependent_MTases_sf"/>
</dbReference>